<feature type="non-terminal residue" evidence="1">
    <location>
        <position position="1"/>
    </location>
</feature>
<dbReference type="AlphaFoldDB" id="X0VAP8"/>
<protein>
    <submittedName>
        <fullName evidence="1">Uncharacterized protein</fullName>
    </submittedName>
</protein>
<name>X0VAP8_9ZZZZ</name>
<sequence>LLFREGTVRRNVVLTLEDDLGLDIDNFEGTHLEDYVRLLGDYQKAGLFAAELIRRD</sequence>
<reference evidence="1" key="1">
    <citation type="journal article" date="2014" name="Front. Microbiol.">
        <title>High frequency of phylogenetically diverse reductive dehalogenase-homologous genes in deep subseafloor sedimentary metagenomes.</title>
        <authorList>
            <person name="Kawai M."/>
            <person name="Futagami T."/>
            <person name="Toyoda A."/>
            <person name="Takaki Y."/>
            <person name="Nishi S."/>
            <person name="Hori S."/>
            <person name="Arai W."/>
            <person name="Tsubouchi T."/>
            <person name="Morono Y."/>
            <person name="Uchiyama I."/>
            <person name="Ito T."/>
            <person name="Fujiyama A."/>
            <person name="Inagaki F."/>
            <person name="Takami H."/>
        </authorList>
    </citation>
    <scope>NUCLEOTIDE SEQUENCE</scope>
    <source>
        <strain evidence="1">Expedition CK06-06</strain>
    </source>
</reference>
<organism evidence="1">
    <name type="scientific">marine sediment metagenome</name>
    <dbReference type="NCBI Taxonomy" id="412755"/>
    <lineage>
        <taxon>unclassified sequences</taxon>
        <taxon>metagenomes</taxon>
        <taxon>ecological metagenomes</taxon>
    </lineage>
</organism>
<dbReference type="EMBL" id="BARS01028528">
    <property type="protein sequence ID" value="GAG09528.1"/>
    <property type="molecule type" value="Genomic_DNA"/>
</dbReference>
<comment type="caution">
    <text evidence="1">The sequence shown here is derived from an EMBL/GenBank/DDBJ whole genome shotgun (WGS) entry which is preliminary data.</text>
</comment>
<gene>
    <name evidence="1" type="ORF">S01H1_44704</name>
</gene>
<proteinExistence type="predicted"/>
<accession>X0VAP8</accession>
<evidence type="ECO:0000313" key="1">
    <source>
        <dbReference type="EMBL" id="GAG09528.1"/>
    </source>
</evidence>